<proteinExistence type="predicted"/>
<evidence type="ECO:0008006" key="3">
    <source>
        <dbReference type="Google" id="ProtNLM"/>
    </source>
</evidence>
<keyword evidence="2" id="KW-1185">Reference proteome</keyword>
<organism evidence="1 2">
    <name type="scientific">Candidatus Tenderia electrophaga</name>
    <dbReference type="NCBI Taxonomy" id="1748243"/>
    <lineage>
        <taxon>Bacteria</taxon>
        <taxon>Pseudomonadati</taxon>
        <taxon>Pseudomonadota</taxon>
        <taxon>Gammaproteobacteria</taxon>
        <taxon>Candidatus Tenderiales</taxon>
        <taxon>Candidatus Tenderiaceae</taxon>
        <taxon>Candidatus Tenderia</taxon>
    </lineage>
</organism>
<dbReference type="Pfam" id="PF12085">
    <property type="entry name" value="DUF3562"/>
    <property type="match status" value="1"/>
</dbReference>
<dbReference type="Proteomes" id="UP000055136">
    <property type="component" value="Chromosome"/>
</dbReference>
<name>A0A0S2T9C5_9GAMM</name>
<dbReference type="STRING" id="1748243.Tel_00625"/>
<sequence length="69" mass="7990">MSDTPKSDAGRDVHDSVIESLAMQYQLDEHHIRRLYEQELSKLMSDSRVTSFLPVLCSRHVKERLTTDS</sequence>
<dbReference type="InterPro" id="IPR021945">
    <property type="entry name" value="DUF3562"/>
</dbReference>
<reference evidence="1" key="1">
    <citation type="submission" date="2015-10" db="EMBL/GenBank/DDBJ databases">
        <title>Description of Candidatus Tenderia electrophaga gen. nov, sp. nov., an Uncultivated Electroautotroph from a Biocathode Enrichment.</title>
        <authorList>
            <person name="Eddie B.J."/>
            <person name="Malanoski A.P."/>
            <person name="Wang Z."/>
            <person name="Hall R.J."/>
            <person name="Oh S.D."/>
            <person name="Heiner C."/>
            <person name="Lin B."/>
            <person name="Strycharz-Glaven S.M."/>
        </authorList>
    </citation>
    <scope>NUCLEOTIDE SEQUENCE [LARGE SCALE GENOMIC DNA]</scope>
    <source>
        <strain evidence="1">NRL1</strain>
    </source>
</reference>
<dbReference type="NCBIfam" id="NF046112">
    <property type="entry name" value="MSMEG_6209_Nter"/>
    <property type="match status" value="1"/>
</dbReference>
<dbReference type="EMBL" id="CP013099">
    <property type="protein sequence ID" value="ALP51762.1"/>
    <property type="molecule type" value="Genomic_DNA"/>
</dbReference>
<accession>A0A0S2T9C5</accession>
<dbReference type="AlphaFoldDB" id="A0A0S2T9C5"/>
<evidence type="ECO:0000313" key="2">
    <source>
        <dbReference type="Proteomes" id="UP000055136"/>
    </source>
</evidence>
<dbReference type="Gene3D" id="1.10.8.1060">
    <property type="entry name" value="Corynebacterium glutamicum thioredoxin-dependent arsenate reductase, N-terminal domain"/>
    <property type="match status" value="1"/>
</dbReference>
<dbReference type="KEGG" id="tee:Tel_00625"/>
<gene>
    <name evidence="1" type="ORF">Tel_00625</name>
</gene>
<evidence type="ECO:0000313" key="1">
    <source>
        <dbReference type="EMBL" id="ALP51762.1"/>
    </source>
</evidence>
<protein>
    <recommendedName>
        <fullName evidence="3">DUF3562 domain-containing protein</fullName>
    </recommendedName>
</protein>